<reference evidence="2" key="2">
    <citation type="submission" date="2016-02" db="EMBL/GenBank/DDBJ databases">
        <title>Draft genome sequence of five rapidly growing Mycobacterium species.</title>
        <authorList>
            <person name="Katahira K."/>
            <person name="Gotou Y."/>
            <person name="Iida K."/>
            <person name="Ogura Y."/>
            <person name="Hayashi T."/>
        </authorList>
    </citation>
    <scope>NUCLEOTIDE SEQUENCE [LARGE SCALE GENOMIC DNA]</scope>
    <source>
        <strain evidence="2">JCM6368</strain>
    </source>
</reference>
<evidence type="ECO:0000313" key="1">
    <source>
        <dbReference type="EMBL" id="GAT02506.1"/>
    </source>
</evidence>
<reference evidence="1 2" key="1">
    <citation type="journal article" date="2016" name="Genome Announc.">
        <title>Draft Genome Sequences of Five Rapidly Growing Mycobacterium Species, M. thermoresistibile, M. fortuitum subsp. acetamidolyticum, M. canariasense, M. brisbanense, and M. novocastrense.</title>
        <authorList>
            <person name="Katahira K."/>
            <person name="Ogura Y."/>
            <person name="Gotoh Y."/>
            <person name="Hayashi T."/>
        </authorList>
    </citation>
    <scope>NUCLEOTIDE SEQUENCE [LARGE SCALE GENOMIC DNA]</scope>
    <source>
        <strain evidence="1 2">JCM6368</strain>
    </source>
</reference>
<dbReference type="AlphaFoldDB" id="A0A100WQH1"/>
<proteinExistence type="predicted"/>
<dbReference type="SUPFAM" id="SSF56300">
    <property type="entry name" value="Metallo-dependent phosphatases"/>
    <property type="match status" value="1"/>
</dbReference>
<name>A0A100WQH1_MYCFO</name>
<sequence>MRVLAIADTTPDLGRPIVEFVARERIDVVVTAGDLNRYKLSGIEKVPVPTVGVYGNHCDGRYLAQPGITNLHPTPQRIGDLTFGGLQGCVRYKKRGADILYT</sequence>
<dbReference type="RefSeq" id="WP_242413746.1">
    <property type="nucleotide sequence ID" value="NZ_BCSZ01000024.1"/>
</dbReference>
<dbReference type="InterPro" id="IPR029052">
    <property type="entry name" value="Metallo-depent_PP-like"/>
</dbReference>
<comment type="caution">
    <text evidence="1">The sequence shown here is derived from an EMBL/GenBank/DDBJ whole genome shotgun (WGS) entry which is preliminary data.</text>
</comment>
<gene>
    <name evidence="1" type="ORF">RMCFA_2618</name>
</gene>
<organism evidence="1 2">
    <name type="scientific">Mycolicibacterium fortuitum subsp. acetamidolyticum</name>
    <dbReference type="NCBI Taxonomy" id="144550"/>
    <lineage>
        <taxon>Bacteria</taxon>
        <taxon>Bacillati</taxon>
        <taxon>Actinomycetota</taxon>
        <taxon>Actinomycetes</taxon>
        <taxon>Mycobacteriales</taxon>
        <taxon>Mycobacteriaceae</taxon>
        <taxon>Mycolicibacterium</taxon>
    </lineage>
</organism>
<accession>A0A100WQH1</accession>
<protein>
    <submittedName>
        <fullName evidence="1">Metallophosphoesterase</fullName>
    </submittedName>
</protein>
<evidence type="ECO:0000313" key="2">
    <source>
        <dbReference type="Proteomes" id="UP000069705"/>
    </source>
</evidence>
<dbReference type="EMBL" id="BCSZ01000024">
    <property type="protein sequence ID" value="GAT02506.1"/>
    <property type="molecule type" value="Genomic_DNA"/>
</dbReference>
<dbReference type="Proteomes" id="UP000069705">
    <property type="component" value="Unassembled WGS sequence"/>
</dbReference>